<evidence type="ECO:0000313" key="2">
    <source>
        <dbReference type="EMBL" id="MCQ6960277.1"/>
    </source>
</evidence>
<name>A0ABT1T736_9SPHI</name>
<keyword evidence="3" id="KW-1185">Reference proteome</keyword>
<evidence type="ECO:0000256" key="1">
    <source>
        <dbReference type="SAM" id="Phobius"/>
    </source>
</evidence>
<reference evidence="2 3" key="1">
    <citation type="submission" date="2022-07" db="EMBL/GenBank/DDBJ databases">
        <title>Mucilaginibacter sp. JC4.</title>
        <authorList>
            <person name="Le V."/>
            <person name="Ko S.-R."/>
            <person name="Ahn C.-Y."/>
            <person name="Oh H.-M."/>
        </authorList>
    </citation>
    <scope>NUCLEOTIDE SEQUENCE [LARGE SCALE GENOMIC DNA]</scope>
    <source>
        <strain evidence="2 3">JC4</strain>
    </source>
</reference>
<evidence type="ECO:0008006" key="4">
    <source>
        <dbReference type="Google" id="ProtNLM"/>
    </source>
</evidence>
<dbReference type="EMBL" id="JANHOH010000006">
    <property type="protein sequence ID" value="MCQ6960277.1"/>
    <property type="molecule type" value="Genomic_DNA"/>
</dbReference>
<dbReference type="RefSeq" id="WP_256540464.1">
    <property type="nucleotide sequence ID" value="NZ_JANHOH010000006.1"/>
</dbReference>
<dbReference type="Proteomes" id="UP001204376">
    <property type="component" value="Unassembled WGS sequence"/>
</dbReference>
<keyword evidence="1" id="KW-1133">Transmembrane helix</keyword>
<keyword evidence="1" id="KW-0472">Membrane</keyword>
<accession>A0ABT1T736</accession>
<organism evidence="2 3">
    <name type="scientific">Mucilaginibacter aquariorum</name>
    <dbReference type="NCBI Taxonomy" id="2967225"/>
    <lineage>
        <taxon>Bacteria</taxon>
        <taxon>Pseudomonadati</taxon>
        <taxon>Bacteroidota</taxon>
        <taxon>Sphingobacteriia</taxon>
        <taxon>Sphingobacteriales</taxon>
        <taxon>Sphingobacteriaceae</taxon>
        <taxon>Mucilaginibacter</taxon>
    </lineage>
</organism>
<protein>
    <recommendedName>
        <fullName evidence="4">PKD domain-containing protein</fullName>
    </recommendedName>
</protein>
<sequence length="423" mass="47072">MQKEGLYISSWRTLAEGELGWGDSAEWSDQDFEKLSARIFEKTGTMLSITTLKRLWGRVKYDSSPNAATLNVMAKFIGFEDWRGFKKHIDEKQPSVTVSAPDVKSRKKTYLPLILTAILIVVILGVTISRSIKPKPIEKIRTNAAVKFESEKVADGLPNSVVFNYDASGLGVDSVTLQQSWDPSRNEKISAQGKEHTSIYYYPGYFTAKLIVNGRVKKESPVFIKTKGWAGIIDKYPTPTYLSAADMHLAGALGISGKTLAQKTGSPVFNNQWVSFSNVREFGGLNGSDLTLETTLRNTSKPDESSCRRVIIYILGKSNAMVIPLADKGCISALNMYTSSEWINGKDRNLSAFGCDFNQFQFFKCNVQDMKLNISLNNKQIFTAPITQTIGDIVGLSIRFEGSGEIRNLKLGNKNKTFLEEKF</sequence>
<proteinExistence type="predicted"/>
<comment type="caution">
    <text evidence="2">The sequence shown here is derived from an EMBL/GenBank/DDBJ whole genome shotgun (WGS) entry which is preliminary data.</text>
</comment>
<feature type="transmembrane region" description="Helical" evidence="1">
    <location>
        <begin position="110"/>
        <end position="128"/>
    </location>
</feature>
<gene>
    <name evidence="2" type="ORF">NPE20_20015</name>
</gene>
<evidence type="ECO:0000313" key="3">
    <source>
        <dbReference type="Proteomes" id="UP001204376"/>
    </source>
</evidence>
<keyword evidence="1" id="KW-0812">Transmembrane</keyword>